<organism evidence="1 2">
    <name type="scientific">Macrosiphum euphorbiae</name>
    <name type="common">potato aphid</name>
    <dbReference type="NCBI Taxonomy" id="13131"/>
    <lineage>
        <taxon>Eukaryota</taxon>
        <taxon>Metazoa</taxon>
        <taxon>Ecdysozoa</taxon>
        <taxon>Arthropoda</taxon>
        <taxon>Hexapoda</taxon>
        <taxon>Insecta</taxon>
        <taxon>Pterygota</taxon>
        <taxon>Neoptera</taxon>
        <taxon>Paraneoptera</taxon>
        <taxon>Hemiptera</taxon>
        <taxon>Sternorrhyncha</taxon>
        <taxon>Aphidomorpha</taxon>
        <taxon>Aphidoidea</taxon>
        <taxon>Aphididae</taxon>
        <taxon>Macrosiphini</taxon>
        <taxon>Macrosiphum</taxon>
    </lineage>
</organism>
<evidence type="ECO:0000313" key="2">
    <source>
        <dbReference type="Proteomes" id="UP001160148"/>
    </source>
</evidence>
<proteinExistence type="predicted"/>
<protein>
    <recommendedName>
        <fullName evidence="3">C2H2-type domain-containing protein</fullName>
    </recommendedName>
</protein>
<sequence length="671" mass="76827">MDVMDHGSDIESREILEHEGHTYEKKWMGNTVVVAANNWVLWKCVKSCCPGQIATTAVRTKRWRRPRFTVRRVVAGNRLTAFVPRRSHNHAPVTVSGKETSQQKGTMTGIAKLTPMTTSAIAKLTPMTTSAIAKLTPMTTSAIAKLTPMATSDIAKQTPMTSPTTSLTDVLAAPSFKELNEIDAFHSSEPKSSLSPTDIENIYSINLDNVPKSMENIEQTVTTFDDGNKMPNINDTTEFQAVKLVSLIDHQSNSKERHLKDISVTVNSTNIIENIKKKNGVQIKYGSSSMSTQNKNDEILCHICSTFFDEYCYNQHIQTTRHISACEETFKDRIDFENYRIFSCSVCVTRTEFFKTIQQYFKILVDHIILEHNTLVVDIYFFALYHEDSLNIENKYIAEVKHFDVYNKELTKNTDIYELYKDIVKSFMFQSDALQTAESNWTLEEILYVEISKAKILCENEVSSKSLVEISDNNEIRDEQISTGNPKKTEPLQLIRCKLCSIYVVQQNYEQHQETTAHKISLFYLKNEKVQINGVQSDNCFLSCRILSPKYVSIDDFFQSIESDVVELIARIIQLQNGGPISVNIKMFGLYNHNSLISEPDTLGDVKSFMIRHEILSGVTILLHWFQKILNKFKSHSQQYLKSMPQSYYLERVMFLDLCFYEITSIQETKH</sequence>
<dbReference type="Proteomes" id="UP001160148">
    <property type="component" value="Unassembled WGS sequence"/>
</dbReference>
<evidence type="ECO:0000313" key="1">
    <source>
        <dbReference type="EMBL" id="CAI6349325.1"/>
    </source>
</evidence>
<reference evidence="1 2" key="1">
    <citation type="submission" date="2023-01" db="EMBL/GenBank/DDBJ databases">
        <authorList>
            <person name="Whitehead M."/>
        </authorList>
    </citation>
    <scope>NUCLEOTIDE SEQUENCE [LARGE SCALE GENOMIC DNA]</scope>
</reference>
<comment type="caution">
    <text evidence="1">The sequence shown here is derived from an EMBL/GenBank/DDBJ whole genome shotgun (WGS) entry which is preliminary data.</text>
</comment>
<dbReference type="AlphaFoldDB" id="A0AAV0W056"/>
<keyword evidence="2" id="KW-1185">Reference proteome</keyword>
<gene>
    <name evidence="1" type="ORF">MEUPH1_LOCUS5901</name>
</gene>
<evidence type="ECO:0008006" key="3">
    <source>
        <dbReference type="Google" id="ProtNLM"/>
    </source>
</evidence>
<dbReference type="EMBL" id="CARXXK010000001">
    <property type="protein sequence ID" value="CAI6349325.1"/>
    <property type="molecule type" value="Genomic_DNA"/>
</dbReference>
<accession>A0AAV0W056</accession>
<name>A0AAV0W056_9HEMI</name>